<keyword evidence="1" id="KW-0472">Membrane</keyword>
<keyword evidence="1" id="KW-0812">Transmembrane</keyword>
<dbReference type="InterPro" id="IPR018247">
    <property type="entry name" value="EF_Hand_1_Ca_BS"/>
</dbReference>
<organism evidence="2 3">
    <name type="scientific">Calothrix parietina FACHB-288</name>
    <dbReference type="NCBI Taxonomy" id="2692896"/>
    <lineage>
        <taxon>Bacteria</taxon>
        <taxon>Bacillati</taxon>
        <taxon>Cyanobacteriota</taxon>
        <taxon>Cyanophyceae</taxon>
        <taxon>Nostocales</taxon>
        <taxon>Calotrichaceae</taxon>
        <taxon>Calothrix</taxon>
    </lineage>
</organism>
<dbReference type="Pfam" id="PF13795">
    <property type="entry name" value="HupE_UreJ_2"/>
    <property type="match status" value="1"/>
</dbReference>
<protein>
    <submittedName>
        <fullName evidence="2">HupE/UreJ family protein</fullName>
    </submittedName>
</protein>
<keyword evidence="3" id="KW-1185">Reference proteome</keyword>
<gene>
    <name evidence="2" type="ORF">H6G24_31430</name>
</gene>
<name>A0ABR8AJ65_9CYAN</name>
<evidence type="ECO:0000313" key="2">
    <source>
        <dbReference type="EMBL" id="MBD2199934.1"/>
    </source>
</evidence>
<feature type="transmembrane region" description="Helical" evidence="1">
    <location>
        <begin position="152"/>
        <end position="175"/>
    </location>
</feature>
<keyword evidence="1" id="KW-1133">Transmembrane helix</keyword>
<dbReference type="Proteomes" id="UP000658514">
    <property type="component" value="Unassembled WGS sequence"/>
</dbReference>
<feature type="transmembrane region" description="Helical" evidence="1">
    <location>
        <begin position="182"/>
        <end position="202"/>
    </location>
</feature>
<comment type="caution">
    <text evidence="2">The sequence shown here is derived from an EMBL/GenBank/DDBJ whole genome shotgun (WGS) entry which is preliminary data.</text>
</comment>
<dbReference type="PROSITE" id="PS00018">
    <property type="entry name" value="EF_HAND_1"/>
    <property type="match status" value="1"/>
</dbReference>
<feature type="transmembrane region" description="Helical" evidence="1">
    <location>
        <begin position="238"/>
        <end position="256"/>
    </location>
</feature>
<sequence length="326" mass="36232">MAEITVEPTKTGIILTFPTGLVADSDDNQDGKLSTNEVTNHQTKLEKFLGDRIRLIDNQGGSGKIAVTPTNNLPANIQSNTNTHTTLELTYTWSQPVSALTINYDLFLPNVPTARCLATVIQSGKTRNLVFTPEQQEFALIDASIWQQIGSFILLGIEHIITGYDHVLFLISLLMLGGGWRYLLKVVTAFTISHSVTLSLAVLNIVSLPVRFVESAIALTIVYVAAENFWRKDIRGRWLLTFIFRLIHGLGFAGVLKEIHLSQSNLAVSLASFNIGVELGQIAIVSLAFLVLRTIQKYPWELNLRRLLSGCVVAMGLFWFIQRAFY</sequence>
<dbReference type="EMBL" id="JACJQH010000071">
    <property type="protein sequence ID" value="MBD2199934.1"/>
    <property type="molecule type" value="Genomic_DNA"/>
</dbReference>
<proteinExistence type="predicted"/>
<evidence type="ECO:0000313" key="3">
    <source>
        <dbReference type="Proteomes" id="UP000658514"/>
    </source>
</evidence>
<reference evidence="2 3" key="1">
    <citation type="journal article" date="2020" name="ISME J.">
        <title>Comparative genomics reveals insights into cyanobacterial evolution and habitat adaptation.</title>
        <authorList>
            <person name="Chen M.Y."/>
            <person name="Teng W.K."/>
            <person name="Zhao L."/>
            <person name="Hu C.X."/>
            <person name="Zhou Y.K."/>
            <person name="Han B.P."/>
            <person name="Song L.R."/>
            <person name="Shu W.S."/>
        </authorList>
    </citation>
    <scope>NUCLEOTIDE SEQUENCE [LARGE SCALE GENOMIC DNA]</scope>
    <source>
        <strain evidence="2 3">FACHB-288</strain>
    </source>
</reference>
<feature type="transmembrane region" description="Helical" evidence="1">
    <location>
        <begin position="268"/>
        <end position="292"/>
    </location>
</feature>
<feature type="transmembrane region" description="Helical" evidence="1">
    <location>
        <begin position="304"/>
        <end position="321"/>
    </location>
</feature>
<accession>A0ABR8AJ65</accession>
<dbReference type="InterPro" id="IPR032809">
    <property type="entry name" value="Put_HupE_UreJ"/>
</dbReference>
<evidence type="ECO:0000256" key="1">
    <source>
        <dbReference type="SAM" id="Phobius"/>
    </source>
</evidence>
<dbReference type="RefSeq" id="WP_190550145.1">
    <property type="nucleotide sequence ID" value="NZ_CAWPNO010000108.1"/>
</dbReference>